<evidence type="ECO:0000256" key="1">
    <source>
        <dbReference type="ARBA" id="ARBA00001911"/>
    </source>
</evidence>
<feature type="domain" description="3-dehydroquinate synthase N-terminal" evidence="6">
    <location>
        <begin position="109"/>
        <end position="220"/>
    </location>
</feature>
<dbReference type="Gene3D" id="3.40.50.1970">
    <property type="match status" value="1"/>
</dbReference>
<keyword evidence="9" id="KW-1185">Reference proteome</keyword>
<dbReference type="GO" id="GO:0000166">
    <property type="term" value="F:nucleotide binding"/>
    <property type="evidence" value="ECO:0007669"/>
    <property type="project" value="UniProtKB-KW"/>
</dbReference>
<dbReference type="InterPro" id="IPR050071">
    <property type="entry name" value="Dehydroquinate_synthase"/>
</dbReference>
<gene>
    <name evidence="8" type="ORF">WJX73_001579</name>
</gene>
<evidence type="ECO:0000256" key="3">
    <source>
        <dbReference type="ARBA" id="ARBA00022741"/>
    </source>
</evidence>
<dbReference type="Pfam" id="PF24621">
    <property type="entry name" value="DHQS_C"/>
    <property type="match status" value="1"/>
</dbReference>
<evidence type="ECO:0008006" key="10">
    <source>
        <dbReference type="Google" id="ProtNLM"/>
    </source>
</evidence>
<keyword evidence="4" id="KW-0520">NAD</keyword>
<protein>
    <recommendedName>
        <fullName evidence="10">2-epi-5-epi-valiolone synthase</fullName>
    </recommendedName>
</protein>
<dbReference type="GO" id="GO:0046872">
    <property type="term" value="F:metal ion binding"/>
    <property type="evidence" value="ECO:0007669"/>
    <property type="project" value="UniProtKB-KW"/>
</dbReference>
<evidence type="ECO:0000259" key="6">
    <source>
        <dbReference type="Pfam" id="PF01761"/>
    </source>
</evidence>
<dbReference type="CDD" id="cd08199">
    <property type="entry name" value="EEVS"/>
    <property type="match status" value="1"/>
</dbReference>
<comment type="cofactor">
    <cofactor evidence="1">
        <name>NAD(+)</name>
        <dbReference type="ChEBI" id="CHEBI:57540"/>
    </cofactor>
</comment>
<dbReference type="Pfam" id="PF01761">
    <property type="entry name" value="DHQ_synthase"/>
    <property type="match status" value="1"/>
</dbReference>
<evidence type="ECO:0000256" key="4">
    <source>
        <dbReference type="ARBA" id="ARBA00023027"/>
    </source>
</evidence>
<dbReference type="InterPro" id="IPR030960">
    <property type="entry name" value="DHQS/DOIS_N"/>
</dbReference>
<evidence type="ECO:0000313" key="8">
    <source>
        <dbReference type="EMBL" id="KAK9791618.1"/>
    </source>
</evidence>
<dbReference type="Gene3D" id="1.20.1090.10">
    <property type="entry name" value="Dehydroquinate synthase-like - alpha domain"/>
    <property type="match status" value="1"/>
</dbReference>
<dbReference type="AlphaFoldDB" id="A0AAW1NMJ6"/>
<proteinExistence type="predicted"/>
<evidence type="ECO:0000256" key="5">
    <source>
        <dbReference type="ARBA" id="ARBA00023239"/>
    </source>
</evidence>
<dbReference type="GO" id="GO:0003856">
    <property type="term" value="F:3-dehydroquinate synthase activity"/>
    <property type="evidence" value="ECO:0007669"/>
    <property type="project" value="TreeGrafter"/>
</dbReference>
<dbReference type="Proteomes" id="UP001465755">
    <property type="component" value="Unassembled WGS sequence"/>
</dbReference>
<dbReference type="GO" id="GO:0017000">
    <property type="term" value="P:antibiotic biosynthetic process"/>
    <property type="evidence" value="ECO:0007669"/>
    <property type="project" value="InterPro"/>
</dbReference>
<dbReference type="InterPro" id="IPR035872">
    <property type="entry name" value="EEVS-like"/>
</dbReference>
<accession>A0AAW1NMJ6</accession>
<dbReference type="PANTHER" id="PTHR43622">
    <property type="entry name" value="3-DEHYDROQUINATE SYNTHASE"/>
    <property type="match status" value="1"/>
</dbReference>
<sequence>MLSIPNQEGLRGLSVAGTAGLQTGRFTVSASMPVTYAVEETHDLLSLDNKTLLRGLVPDSFPPRLALSPSEGKRQRRFILIDETVAAIYGPQIEEYMQYHGVDYELLPLPTHEENKDFDLVFAVAERLEAFKPNRRKDPIIAIGGGVCLDVAGLAANLYRRNTPLIKIPTTVMAAVDASIGIKTAVNFHGRKNKLGTYCAPMAVFMDSKFLRTLDRRHLSNGSAEILKMACIKDRALFELLETHGSELIDTHFQGPAGTIAMRRSIQGMLEELEGNLWEHILTRVVDYGHTFSPEIEMAALLGDMPMLLHGEAVNIDMAISTQIAYQRGMLTMSERDRTFAVMRSLGLELWHDSCNNMPMLLKGLADSTLARDGHQRMPLMDGIGRARFVNDLTEEEVISAAQYVASISWAAGNCLQTPLLVKEVAPQLEPVPA</sequence>
<dbReference type="InterPro" id="IPR056179">
    <property type="entry name" value="DHQS_C"/>
</dbReference>
<evidence type="ECO:0000313" key="9">
    <source>
        <dbReference type="Proteomes" id="UP001465755"/>
    </source>
</evidence>
<keyword evidence="3" id="KW-0547">Nucleotide-binding</keyword>
<dbReference type="SUPFAM" id="SSF56796">
    <property type="entry name" value="Dehydroquinate synthase-like"/>
    <property type="match status" value="1"/>
</dbReference>
<feature type="domain" description="3-dehydroquinate synthase C-terminal" evidence="7">
    <location>
        <begin position="222"/>
        <end position="357"/>
    </location>
</feature>
<reference evidence="8 9" key="1">
    <citation type="journal article" date="2024" name="Nat. Commun.">
        <title>Phylogenomics reveals the evolutionary origins of lichenization in chlorophyte algae.</title>
        <authorList>
            <person name="Puginier C."/>
            <person name="Libourel C."/>
            <person name="Otte J."/>
            <person name="Skaloud P."/>
            <person name="Haon M."/>
            <person name="Grisel S."/>
            <person name="Petersen M."/>
            <person name="Berrin J.G."/>
            <person name="Delaux P.M."/>
            <person name="Dal Grande F."/>
            <person name="Keller J."/>
        </authorList>
    </citation>
    <scope>NUCLEOTIDE SEQUENCE [LARGE SCALE GENOMIC DNA]</scope>
    <source>
        <strain evidence="8 9">SAG 2036</strain>
    </source>
</reference>
<dbReference type="EMBL" id="JALJOQ010000173">
    <property type="protein sequence ID" value="KAK9791618.1"/>
    <property type="molecule type" value="Genomic_DNA"/>
</dbReference>
<evidence type="ECO:0000256" key="2">
    <source>
        <dbReference type="ARBA" id="ARBA00022723"/>
    </source>
</evidence>
<dbReference type="PANTHER" id="PTHR43622:SF3">
    <property type="entry name" value="2-EPI-5-EPI-VALIOLONE SYNTHASE"/>
    <property type="match status" value="1"/>
</dbReference>
<organism evidence="8 9">
    <name type="scientific">Symbiochloris irregularis</name>
    <dbReference type="NCBI Taxonomy" id="706552"/>
    <lineage>
        <taxon>Eukaryota</taxon>
        <taxon>Viridiplantae</taxon>
        <taxon>Chlorophyta</taxon>
        <taxon>core chlorophytes</taxon>
        <taxon>Trebouxiophyceae</taxon>
        <taxon>Trebouxiales</taxon>
        <taxon>Trebouxiaceae</taxon>
        <taxon>Symbiochloris</taxon>
    </lineage>
</organism>
<keyword evidence="5" id="KW-0456">Lyase</keyword>
<evidence type="ECO:0000259" key="7">
    <source>
        <dbReference type="Pfam" id="PF24621"/>
    </source>
</evidence>
<comment type="caution">
    <text evidence="8">The sequence shown here is derived from an EMBL/GenBank/DDBJ whole genome shotgun (WGS) entry which is preliminary data.</text>
</comment>
<name>A0AAW1NMJ6_9CHLO</name>
<keyword evidence="2" id="KW-0479">Metal-binding</keyword>